<dbReference type="PANTHER" id="PTHR43065">
    <property type="entry name" value="SENSOR HISTIDINE KINASE"/>
    <property type="match status" value="1"/>
</dbReference>
<evidence type="ECO:0000256" key="9">
    <source>
        <dbReference type="SAM" id="Phobius"/>
    </source>
</evidence>
<evidence type="ECO:0000256" key="8">
    <source>
        <dbReference type="ARBA" id="ARBA00023012"/>
    </source>
</evidence>
<evidence type="ECO:0000256" key="7">
    <source>
        <dbReference type="ARBA" id="ARBA00022840"/>
    </source>
</evidence>
<dbReference type="InterPro" id="IPR004358">
    <property type="entry name" value="Sig_transdc_His_kin-like_C"/>
</dbReference>
<dbReference type="InterPro" id="IPR003661">
    <property type="entry name" value="HisK_dim/P_dom"/>
</dbReference>
<name>A0A099KEL4_COLPS</name>
<keyword evidence="8" id="KW-0902">Two-component regulatory system</keyword>
<dbReference type="RefSeq" id="WP_231562109.1">
    <property type="nucleotide sequence ID" value="NZ_JQEC01000057.1"/>
</dbReference>
<dbReference type="EC" id="2.7.13.3" evidence="2"/>
<evidence type="ECO:0000256" key="4">
    <source>
        <dbReference type="ARBA" id="ARBA00022679"/>
    </source>
</evidence>
<protein>
    <recommendedName>
        <fullName evidence="2">histidine kinase</fullName>
        <ecNumber evidence="2">2.7.13.3</ecNumber>
    </recommendedName>
</protein>
<dbReference type="PATRIC" id="fig|28229.3.peg.4158"/>
<keyword evidence="9" id="KW-0472">Membrane</keyword>
<accession>A0A099KEL4</accession>
<evidence type="ECO:0000313" key="12">
    <source>
        <dbReference type="Proteomes" id="UP000029868"/>
    </source>
</evidence>
<dbReference type="Pfam" id="PF02518">
    <property type="entry name" value="HATPase_c"/>
    <property type="match status" value="1"/>
</dbReference>
<evidence type="ECO:0000256" key="2">
    <source>
        <dbReference type="ARBA" id="ARBA00012438"/>
    </source>
</evidence>
<feature type="transmembrane region" description="Helical" evidence="9">
    <location>
        <begin position="31"/>
        <end position="50"/>
    </location>
</feature>
<dbReference type="PROSITE" id="PS50109">
    <property type="entry name" value="HIS_KIN"/>
    <property type="match status" value="1"/>
</dbReference>
<comment type="catalytic activity">
    <reaction evidence="1">
        <text>ATP + protein L-histidine = ADP + protein N-phospho-L-histidine.</text>
        <dbReference type="EC" id="2.7.13.3"/>
    </reaction>
</comment>
<feature type="domain" description="Histidine kinase" evidence="10">
    <location>
        <begin position="249"/>
        <end position="462"/>
    </location>
</feature>
<proteinExistence type="predicted"/>
<organism evidence="11 12">
    <name type="scientific">Colwellia psychrerythraea</name>
    <name type="common">Vibrio psychroerythus</name>
    <dbReference type="NCBI Taxonomy" id="28229"/>
    <lineage>
        <taxon>Bacteria</taxon>
        <taxon>Pseudomonadati</taxon>
        <taxon>Pseudomonadota</taxon>
        <taxon>Gammaproteobacteria</taxon>
        <taxon>Alteromonadales</taxon>
        <taxon>Colwelliaceae</taxon>
        <taxon>Colwellia</taxon>
    </lineage>
</organism>
<evidence type="ECO:0000256" key="5">
    <source>
        <dbReference type="ARBA" id="ARBA00022741"/>
    </source>
</evidence>
<dbReference type="SMART" id="SM00388">
    <property type="entry name" value="HisKA"/>
    <property type="match status" value="1"/>
</dbReference>
<dbReference type="InterPro" id="IPR005467">
    <property type="entry name" value="His_kinase_dom"/>
</dbReference>
<keyword evidence="4" id="KW-0808">Transferase</keyword>
<dbReference type="AlphaFoldDB" id="A0A099KEL4"/>
<dbReference type="InterPro" id="IPR036097">
    <property type="entry name" value="HisK_dim/P_sf"/>
</dbReference>
<dbReference type="SMART" id="SM00387">
    <property type="entry name" value="HATPase_c"/>
    <property type="match status" value="1"/>
</dbReference>
<sequence>MKSKEDKKVNKKLNGKVSDNLPAKSSLENKLIYLFCFLAILPLIPSAFIISYLQLEFLSSSTLVIAMIIPSIWAANRCFSYVTDTLERIGLQLDTLGNEEFNSWHLAEFNSGRVSNLKRDFEKLSVKLQTKRFEYMHNESFLSEFIKELNLPILVLDHHQQVYSANHAVETLLKSPTANWLGKKAKTLGLVFQENKWQQTSDSQLAQRFEVTHHVLKRSGRNFQLLVLFSIEQQLRANEKQVWQRLIRVLNHEVRNSLTPIYSMTQSLQEMKLTGPLTSEQESLEKNILQVIEKRSLQLLEFVENYSAFSKLAPAKMAKVYPKDIAQRMQAIFPALSIELNESALPFLADAGQLEQALINLIKNAFEAGTNDEEDPLVQMQWQQASQINKHQQTFINIIDSGQGIANMDNLFVPFYSTKQQGSGIGLIISREFIRNQDGELTLKNRPDNNGAIAQVSLTTVNAN</sequence>
<keyword evidence="5" id="KW-0547">Nucleotide-binding</keyword>
<dbReference type="SUPFAM" id="SSF47384">
    <property type="entry name" value="Homodimeric domain of signal transducing histidine kinase"/>
    <property type="match status" value="1"/>
</dbReference>
<dbReference type="Gene3D" id="1.10.287.130">
    <property type="match status" value="1"/>
</dbReference>
<evidence type="ECO:0000313" key="11">
    <source>
        <dbReference type="EMBL" id="KGJ89184.1"/>
    </source>
</evidence>
<reference evidence="11 12" key="1">
    <citation type="submission" date="2014-08" db="EMBL/GenBank/DDBJ databases">
        <title>Genomic and Phenotypic Diversity of Colwellia psychrerythraea strains from Disparate Marine Basins.</title>
        <authorList>
            <person name="Techtmann S.M."/>
            <person name="Stelling S.C."/>
            <person name="Utturkar S.M."/>
            <person name="Alshibli N."/>
            <person name="Harris A."/>
            <person name="Brown S.D."/>
            <person name="Hazen T.C."/>
        </authorList>
    </citation>
    <scope>NUCLEOTIDE SEQUENCE [LARGE SCALE GENOMIC DNA]</scope>
    <source>
        <strain evidence="11 12">GAB14E</strain>
    </source>
</reference>
<keyword evidence="3" id="KW-0597">Phosphoprotein</keyword>
<dbReference type="PRINTS" id="PR00344">
    <property type="entry name" value="BCTRLSENSOR"/>
</dbReference>
<evidence type="ECO:0000259" key="10">
    <source>
        <dbReference type="PROSITE" id="PS50109"/>
    </source>
</evidence>
<dbReference type="PANTHER" id="PTHR43065:SF46">
    <property type="entry name" value="C4-DICARBOXYLATE TRANSPORT SENSOR PROTEIN DCTB"/>
    <property type="match status" value="1"/>
</dbReference>
<dbReference type="SUPFAM" id="SSF55874">
    <property type="entry name" value="ATPase domain of HSP90 chaperone/DNA topoisomerase II/histidine kinase"/>
    <property type="match status" value="1"/>
</dbReference>
<dbReference type="EMBL" id="JQEC01000057">
    <property type="protein sequence ID" value="KGJ89184.1"/>
    <property type="molecule type" value="Genomic_DNA"/>
</dbReference>
<dbReference type="InterPro" id="IPR003594">
    <property type="entry name" value="HATPase_dom"/>
</dbReference>
<gene>
    <name evidence="11" type="ORF">GAB14E_4180</name>
</gene>
<keyword evidence="9" id="KW-0812">Transmembrane</keyword>
<dbReference type="GO" id="GO:0000155">
    <property type="term" value="F:phosphorelay sensor kinase activity"/>
    <property type="evidence" value="ECO:0007669"/>
    <property type="project" value="InterPro"/>
</dbReference>
<dbReference type="Proteomes" id="UP000029868">
    <property type="component" value="Unassembled WGS sequence"/>
</dbReference>
<comment type="caution">
    <text evidence="11">The sequence shown here is derived from an EMBL/GenBank/DDBJ whole genome shotgun (WGS) entry which is preliminary data.</text>
</comment>
<dbReference type="InterPro" id="IPR036890">
    <property type="entry name" value="HATPase_C_sf"/>
</dbReference>
<evidence type="ECO:0000256" key="3">
    <source>
        <dbReference type="ARBA" id="ARBA00022553"/>
    </source>
</evidence>
<keyword evidence="6 11" id="KW-0418">Kinase</keyword>
<dbReference type="GO" id="GO:0005524">
    <property type="term" value="F:ATP binding"/>
    <property type="evidence" value="ECO:0007669"/>
    <property type="project" value="UniProtKB-KW"/>
</dbReference>
<evidence type="ECO:0000256" key="6">
    <source>
        <dbReference type="ARBA" id="ARBA00022777"/>
    </source>
</evidence>
<dbReference type="Gene3D" id="3.30.565.10">
    <property type="entry name" value="Histidine kinase-like ATPase, C-terminal domain"/>
    <property type="match status" value="1"/>
</dbReference>
<evidence type="ECO:0000256" key="1">
    <source>
        <dbReference type="ARBA" id="ARBA00000085"/>
    </source>
</evidence>
<keyword evidence="9" id="KW-1133">Transmembrane helix</keyword>
<keyword evidence="7" id="KW-0067">ATP-binding</keyword>